<accession>A0ABT8LBE6</accession>
<proteinExistence type="predicted"/>
<organism evidence="1 2">
    <name type="scientific">Agaribacillus aureus</name>
    <dbReference type="NCBI Taxonomy" id="3051825"/>
    <lineage>
        <taxon>Bacteria</taxon>
        <taxon>Pseudomonadati</taxon>
        <taxon>Bacteroidota</taxon>
        <taxon>Cytophagia</taxon>
        <taxon>Cytophagales</taxon>
        <taxon>Splendidivirgaceae</taxon>
        <taxon>Agaribacillus</taxon>
    </lineage>
</organism>
<evidence type="ECO:0000313" key="1">
    <source>
        <dbReference type="EMBL" id="MDN5214973.1"/>
    </source>
</evidence>
<sequence length="302" mass="35233">MDYNPHEMDIPNNKCLIITGMHRSGTSLGASLLQAAGLSIGNQLLGETVGNLKGHFENMDFLEFHRNVLEENKLHPDGWDLQTILYQEQYADIARKIIAANSHLYWGWKDPRTTLFLDFWQALLPDACYLFIYRAPWEVVDSLFRRHTDEIFVSSPTLALKTWKFYNKNLLKFSLRNPDKSLLINIDDFIANPGKVLEMINTKFEFKLKTKVSELFDKNHFNQGNINPKHLRSIVEHYSTEEFELFCQLEKLNSFSERSHTNASPVSNEDMMRLIYDLWYHQYDCINHDGAKTAERQPSHGE</sequence>
<gene>
    <name evidence="1" type="ORF">QQ020_23030</name>
</gene>
<name>A0ABT8LBE6_9BACT</name>
<dbReference type="EMBL" id="JAUJEB010000005">
    <property type="protein sequence ID" value="MDN5214973.1"/>
    <property type="molecule type" value="Genomic_DNA"/>
</dbReference>
<evidence type="ECO:0000313" key="2">
    <source>
        <dbReference type="Proteomes" id="UP001172083"/>
    </source>
</evidence>
<keyword evidence="2" id="KW-1185">Reference proteome</keyword>
<dbReference type="InterPro" id="IPR027417">
    <property type="entry name" value="P-loop_NTPase"/>
</dbReference>
<dbReference type="RefSeq" id="WP_346760311.1">
    <property type="nucleotide sequence ID" value="NZ_JAUJEB010000005.1"/>
</dbReference>
<dbReference type="Gene3D" id="3.40.50.300">
    <property type="entry name" value="P-loop containing nucleotide triphosphate hydrolases"/>
    <property type="match status" value="1"/>
</dbReference>
<protein>
    <submittedName>
        <fullName evidence="1">Sulfotransferase</fullName>
    </submittedName>
</protein>
<dbReference type="SUPFAM" id="SSF52540">
    <property type="entry name" value="P-loop containing nucleoside triphosphate hydrolases"/>
    <property type="match status" value="1"/>
</dbReference>
<dbReference type="Pfam" id="PF13469">
    <property type="entry name" value="Sulfotransfer_3"/>
    <property type="match status" value="1"/>
</dbReference>
<dbReference type="Proteomes" id="UP001172083">
    <property type="component" value="Unassembled WGS sequence"/>
</dbReference>
<comment type="caution">
    <text evidence="1">The sequence shown here is derived from an EMBL/GenBank/DDBJ whole genome shotgun (WGS) entry which is preliminary data.</text>
</comment>
<reference evidence="1" key="1">
    <citation type="submission" date="2023-06" db="EMBL/GenBank/DDBJ databases">
        <title>Genomic of Agaribacillus aureum.</title>
        <authorList>
            <person name="Wang G."/>
        </authorList>
    </citation>
    <scope>NUCLEOTIDE SEQUENCE</scope>
    <source>
        <strain evidence="1">BMA12</strain>
    </source>
</reference>